<gene>
    <name evidence="7" type="ORF">M408DRAFT_67840</name>
</gene>
<dbReference type="CDD" id="cd15904">
    <property type="entry name" value="TSPO_MBR"/>
    <property type="match status" value="1"/>
</dbReference>
<keyword evidence="8" id="KW-1185">Reference proteome</keyword>
<dbReference type="STRING" id="933852.A0A0C2WTC9"/>
<evidence type="ECO:0000313" key="8">
    <source>
        <dbReference type="Proteomes" id="UP000054097"/>
    </source>
</evidence>
<feature type="transmembrane region" description="Helical" evidence="6">
    <location>
        <begin position="103"/>
        <end position="120"/>
    </location>
</feature>
<feature type="transmembrane region" description="Helical" evidence="6">
    <location>
        <begin position="158"/>
        <end position="178"/>
    </location>
</feature>
<protein>
    <recommendedName>
        <fullName evidence="9">TspO/MBR-related protein</fullName>
    </recommendedName>
</protein>
<evidence type="ECO:0000313" key="7">
    <source>
        <dbReference type="EMBL" id="KIM29398.1"/>
    </source>
</evidence>
<evidence type="ECO:0000256" key="2">
    <source>
        <dbReference type="ARBA" id="ARBA00007524"/>
    </source>
</evidence>
<comment type="subcellular location">
    <subcellularLocation>
        <location evidence="1">Membrane</location>
        <topology evidence="1">Multi-pass membrane protein</topology>
    </subcellularLocation>
</comment>
<dbReference type="Proteomes" id="UP000054097">
    <property type="component" value="Unassembled WGS sequence"/>
</dbReference>
<feature type="transmembrane region" description="Helical" evidence="6">
    <location>
        <begin position="20"/>
        <end position="39"/>
    </location>
</feature>
<reference evidence="7 8" key="1">
    <citation type="submission" date="2014-04" db="EMBL/GenBank/DDBJ databases">
        <authorList>
            <consortium name="DOE Joint Genome Institute"/>
            <person name="Kuo A."/>
            <person name="Zuccaro A."/>
            <person name="Kohler A."/>
            <person name="Nagy L.G."/>
            <person name="Floudas D."/>
            <person name="Copeland A."/>
            <person name="Barry K.W."/>
            <person name="Cichocki N."/>
            <person name="Veneault-Fourrey C."/>
            <person name="LaButti K."/>
            <person name="Lindquist E.A."/>
            <person name="Lipzen A."/>
            <person name="Lundell T."/>
            <person name="Morin E."/>
            <person name="Murat C."/>
            <person name="Sun H."/>
            <person name="Tunlid A."/>
            <person name="Henrissat B."/>
            <person name="Grigoriev I.V."/>
            <person name="Hibbett D.S."/>
            <person name="Martin F."/>
            <person name="Nordberg H.P."/>
            <person name="Cantor M.N."/>
            <person name="Hua S.X."/>
        </authorList>
    </citation>
    <scope>NUCLEOTIDE SEQUENCE [LARGE SCALE GENOMIC DNA]</scope>
    <source>
        <strain evidence="7 8">MAFF 305830</strain>
    </source>
</reference>
<evidence type="ECO:0000256" key="3">
    <source>
        <dbReference type="ARBA" id="ARBA00022692"/>
    </source>
</evidence>
<proteinExistence type="inferred from homology"/>
<evidence type="ECO:0000256" key="5">
    <source>
        <dbReference type="ARBA" id="ARBA00023136"/>
    </source>
</evidence>
<dbReference type="InterPro" id="IPR004307">
    <property type="entry name" value="TspO_MBR"/>
</dbReference>
<dbReference type="AlphaFoldDB" id="A0A0C2WTC9"/>
<dbReference type="PANTHER" id="PTHR10057">
    <property type="entry name" value="PERIPHERAL-TYPE BENZODIAZEPINE RECEPTOR"/>
    <property type="match status" value="1"/>
</dbReference>
<evidence type="ECO:0008006" key="9">
    <source>
        <dbReference type="Google" id="ProtNLM"/>
    </source>
</evidence>
<keyword evidence="3 6" id="KW-0812">Transmembrane</keyword>
<name>A0A0C2WTC9_SERVB</name>
<dbReference type="GO" id="GO:0033013">
    <property type="term" value="P:tetrapyrrole metabolic process"/>
    <property type="evidence" value="ECO:0007669"/>
    <property type="project" value="UniProtKB-ARBA"/>
</dbReference>
<evidence type="ECO:0000256" key="4">
    <source>
        <dbReference type="ARBA" id="ARBA00022989"/>
    </source>
</evidence>
<dbReference type="Pfam" id="PF03073">
    <property type="entry name" value="TspO_MBR"/>
    <property type="match status" value="1"/>
</dbReference>
<dbReference type="EMBL" id="KN824288">
    <property type="protein sequence ID" value="KIM29398.1"/>
    <property type="molecule type" value="Genomic_DNA"/>
</dbReference>
<evidence type="ECO:0000256" key="6">
    <source>
        <dbReference type="SAM" id="Phobius"/>
    </source>
</evidence>
<dbReference type="GO" id="GO:0005741">
    <property type="term" value="C:mitochondrial outer membrane"/>
    <property type="evidence" value="ECO:0007669"/>
    <property type="project" value="TreeGrafter"/>
</dbReference>
<evidence type="ECO:0000256" key="1">
    <source>
        <dbReference type="ARBA" id="ARBA00004141"/>
    </source>
</evidence>
<dbReference type="InterPro" id="IPR038330">
    <property type="entry name" value="TspO/MBR-related_sf"/>
</dbReference>
<dbReference type="FunFam" id="1.20.1260.100:FF:000001">
    <property type="entry name" value="translocator protein 2"/>
    <property type="match status" value="1"/>
</dbReference>
<sequence>MSYLSSFDLPPVLLDIPRNAVLAIGMPLVLGSLSGYPTSKVVNGPWYKSLQRPVVEPPNRVFGIVWSVPILYASMGYASHLAVKAYDSSLSPASRADSYDGLKLYYIQLGLNLLWTPLFFMAKQKGLALVDIVTLTGTTFWMTATLNHPTAGRSTLLLMPYCLWLTFATYLNGSFWFWNRGQKEVKKD</sequence>
<dbReference type="PANTHER" id="PTHR10057:SF0">
    <property type="entry name" value="TRANSLOCATOR PROTEIN"/>
    <property type="match status" value="1"/>
</dbReference>
<dbReference type="PIRSF" id="PIRSF005859">
    <property type="entry name" value="PBR"/>
    <property type="match status" value="1"/>
</dbReference>
<dbReference type="Gene3D" id="1.20.1260.100">
    <property type="entry name" value="TspO/MBR protein"/>
    <property type="match status" value="1"/>
</dbReference>
<accession>A0A0C2WTC9</accession>
<organism evidence="7 8">
    <name type="scientific">Serendipita vermifera MAFF 305830</name>
    <dbReference type="NCBI Taxonomy" id="933852"/>
    <lineage>
        <taxon>Eukaryota</taxon>
        <taxon>Fungi</taxon>
        <taxon>Dikarya</taxon>
        <taxon>Basidiomycota</taxon>
        <taxon>Agaricomycotina</taxon>
        <taxon>Agaricomycetes</taxon>
        <taxon>Sebacinales</taxon>
        <taxon>Serendipitaceae</taxon>
        <taxon>Serendipita</taxon>
    </lineage>
</organism>
<reference evidence="8" key="2">
    <citation type="submission" date="2015-01" db="EMBL/GenBank/DDBJ databases">
        <title>Evolutionary Origins and Diversification of the Mycorrhizal Mutualists.</title>
        <authorList>
            <consortium name="DOE Joint Genome Institute"/>
            <consortium name="Mycorrhizal Genomics Consortium"/>
            <person name="Kohler A."/>
            <person name="Kuo A."/>
            <person name="Nagy L.G."/>
            <person name="Floudas D."/>
            <person name="Copeland A."/>
            <person name="Barry K.W."/>
            <person name="Cichocki N."/>
            <person name="Veneault-Fourrey C."/>
            <person name="LaButti K."/>
            <person name="Lindquist E.A."/>
            <person name="Lipzen A."/>
            <person name="Lundell T."/>
            <person name="Morin E."/>
            <person name="Murat C."/>
            <person name="Riley R."/>
            <person name="Ohm R."/>
            <person name="Sun H."/>
            <person name="Tunlid A."/>
            <person name="Henrissat B."/>
            <person name="Grigoriev I.V."/>
            <person name="Hibbett D.S."/>
            <person name="Martin F."/>
        </authorList>
    </citation>
    <scope>NUCLEOTIDE SEQUENCE [LARGE SCALE GENOMIC DNA]</scope>
    <source>
        <strain evidence="8">MAFF 305830</strain>
    </source>
</reference>
<dbReference type="OrthoDB" id="8841220at2759"/>
<dbReference type="HOGENOM" id="CLU_091805_0_1_1"/>
<comment type="similarity">
    <text evidence="2">Belongs to the TspO/BZRP family.</text>
</comment>
<feature type="transmembrane region" description="Helical" evidence="6">
    <location>
        <begin position="60"/>
        <end position="83"/>
    </location>
</feature>
<feature type="transmembrane region" description="Helical" evidence="6">
    <location>
        <begin position="127"/>
        <end position="146"/>
    </location>
</feature>
<keyword evidence="5 6" id="KW-0472">Membrane</keyword>
<keyword evidence="4 6" id="KW-1133">Transmembrane helix</keyword>